<dbReference type="InterPro" id="IPR029058">
    <property type="entry name" value="AB_hydrolase_fold"/>
</dbReference>
<proteinExistence type="predicted"/>
<comment type="caution">
    <text evidence="1">The sequence shown here is derived from an EMBL/GenBank/DDBJ whole genome shotgun (WGS) entry which is preliminary data.</text>
</comment>
<name>A0ABQ4KQR3_SIMTE</name>
<evidence type="ECO:0000313" key="1">
    <source>
        <dbReference type="EMBL" id="GIN94378.1"/>
    </source>
</evidence>
<accession>A0ABQ4KQR3</accession>
<sequence length="41" mass="4867">MLAQDLDFTYYEGSGGHDWEFWDPQLRQAMDWLPLSEGFVD</sequence>
<gene>
    <name evidence="1" type="ORF">J6TS1_02480</name>
</gene>
<dbReference type="Gene3D" id="3.40.50.1820">
    <property type="entry name" value="alpha/beta hydrolase"/>
    <property type="match status" value="1"/>
</dbReference>
<dbReference type="Proteomes" id="UP000680670">
    <property type="component" value="Unassembled WGS sequence"/>
</dbReference>
<evidence type="ECO:0000313" key="2">
    <source>
        <dbReference type="Proteomes" id="UP000680670"/>
    </source>
</evidence>
<dbReference type="EMBL" id="BORJ01000001">
    <property type="protein sequence ID" value="GIN94378.1"/>
    <property type="molecule type" value="Genomic_DNA"/>
</dbReference>
<evidence type="ECO:0008006" key="3">
    <source>
        <dbReference type="Google" id="ProtNLM"/>
    </source>
</evidence>
<organism evidence="1 2">
    <name type="scientific">Siminovitchia terrae</name>
    <name type="common">Bacillus terrae</name>
    <dbReference type="NCBI Taxonomy" id="1914933"/>
    <lineage>
        <taxon>Bacteria</taxon>
        <taxon>Bacillati</taxon>
        <taxon>Bacillota</taxon>
        <taxon>Bacilli</taxon>
        <taxon>Bacillales</taxon>
        <taxon>Bacillaceae</taxon>
        <taxon>Siminovitchia</taxon>
    </lineage>
</organism>
<reference evidence="1 2" key="1">
    <citation type="submission" date="2021-03" db="EMBL/GenBank/DDBJ databases">
        <title>Antimicrobial resistance genes in bacteria isolated from Japanese honey, and their potential for conferring macrolide and lincosamide resistance in the American foulbrood pathogen Paenibacillus larvae.</title>
        <authorList>
            <person name="Okamoto M."/>
            <person name="Kumagai M."/>
            <person name="Kanamori H."/>
            <person name="Takamatsu D."/>
        </authorList>
    </citation>
    <scope>NUCLEOTIDE SEQUENCE [LARGE SCALE GENOMIC DNA]</scope>
    <source>
        <strain evidence="1 2">J6TS1</strain>
    </source>
</reference>
<protein>
    <recommendedName>
        <fullName evidence="3">Esterase</fullName>
    </recommendedName>
</protein>
<keyword evidence="2" id="KW-1185">Reference proteome</keyword>